<reference evidence="5 6" key="1">
    <citation type="submission" date="2023-04" db="EMBL/GenBank/DDBJ databases">
        <title>Genome of Basidiobolus ranarum AG-B5.</title>
        <authorList>
            <person name="Stajich J.E."/>
            <person name="Carter-House D."/>
            <person name="Gryganskyi A."/>
        </authorList>
    </citation>
    <scope>NUCLEOTIDE SEQUENCE [LARGE SCALE GENOMIC DNA]</scope>
    <source>
        <strain evidence="5 6">AG-B5</strain>
    </source>
</reference>
<proteinExistence type="predicted"/>
<comment type="caution">
    <text evidence="5">The sequence shown here is derived from an EMBL/GenBank/DDBJ whole genome shotgun (WGS) entry which is preliminary data.</text>
</comment>
<organism evidence="5 6">
    <name type="scientific">Basidiobolus ranarum</name>
    <dbReference type="NCBI Taxonomy" id="34480"/>
    <lineage>
        <taxon>Eukaryota</taxon>
        <taxon>Fungi</taxon>
        <taxon>Fungi incertae sedis</taxon>
        <taxon>Zoopagomycota</taxon>
        <taxon>Entomophthoromycotina</taxon>
        <taxon>Basidiobolomycetes</taxon>
        <taxon>Basidiobolales</taxon>
        <taxon>Basidiobolaceae</taxon>
        <taxon>Basidiobolus</taxon>
    </lineage>
</organism>
<dbReference type="InterPro" id="IPR052982">
    <property type="entry name" value="SRP1/TIP1-like"/>
</dbReference>
<feature type="region of interest" description="Disordered" evidence="2">
    <location>
        <begin position="125"/>
        <end position="157"/>
    </location>
</feature>
<feature type="signal peptide" evidence="3">
    <location>
        <begin position="1"/>
        <end position="21"/>
    </location>
</feature>
<feature type="region of interest" description="Disordered" evidence="2">
    <location>
        <begin position="173"/>
        <end position="228"/>
    </location>
</feature>
<dbReference type="PANTHER" id="PTHR40633:SF1">
    <property type="entry name" value="GPI ANCHORED SERINE-THREONINE RICH PROTEIN (AFU_ORTHOLOGUE AFUA_1G03630)"/>
    <property type="match status" value="1"/>
</dbReference>
<dbReference type="EMBL" id="JASJQH010006137">
    <property type="protein sequence ID" value="KAK9737689.1"/>
    <property type="molecule type" value="Genomic_DNA"/>
</dbReference>
<feature type="compositionally biased region" description="Low complexity" evidence="2">
    <location>
        <begin position="173"/>
        <end position="225"/>
    </location>
</feature>
<evidence type="ECO:0000259" key="4">
    <source>
        <dbReference type="Pfam" id="PF10342"/>
    </source>
</evidence>
<sequence length="254" mass="24764">MFSKTLSSIAALALLANAVSADYSIVEPVEGTEWAPGKTVTISWIEVPGTTTPAKIDLALMVGDPALLQVSQTIASGIDSSAGTYTWTVPEGVTPSTLYAVRAGSGDVVKYSHYFNVNADGASEPSVSVASLPSEAPESAQSSASSHTGDHSSASTSAASASASVSASGSATVSSSASGSASVTGTAKASTSGSSSISSASSKPTGSASSAVTSSTRSSSTVITAPTGKSAGNALTISGVVALIPAALVAYMRQ</sequence>
<evidence type="ECO:0000313" key="5">
    <source>
        <dbReference type="EMBL" id="KAK9737689.1"/>
    </source>
</evidence>
<dbReference type="InterPro" id="IPR018466">
    <property type="entry name" value="Kre9/Knh1-like_N"/>
</dbReference>
<dbReference type="Pfam" id="PF10342">
    <property type="entry name" value="Kre9_KNH"/>
    <property type="match status" value="1"/>
</dbReference>
<gene>
    <name evidence="5" type="ORF">K7432_018469</name>
</gene>
<feature type="compositionally biased region" description="Low complexity" evidence="2">
    <location>
        <begin position="128"/>
        <end position="157"/>
    </location>
</feature>
<feature type="chain" id="PRO_5047482965" description="Yeast cell wall synthesis Kre9/Knh1-like N-terminal domain-containing protein" evidence="3">
    <location>
        <begin position="22"/>
        <end position="254"/>
    </location>
</feature>
<keyword evidence="1 3" id="KW-0732">Signal</keyword>
<protein>
    <recommendedName>
        <fullName evidence="4">Yeast cell wall synthesis Kre9/Knh1-like N-terminal domain-containing protein</fullName>
    </recommendedName>
</protein>
<accession>A0ABR2WC50</accession>
<evidence type="ECO:0000256" key="3">
    <source>
        <dbReference type="SAM" id="SignalP"/>
    </source>
</evidence>
<dbReference type="PANTHER" id="PTHR40633">
    <property type="entry name" value="MATRIX PROTEIN, PUTATIVE (AFU_ORTHOLOGUE AFUA_8G05410)-RELATED"/>
    <property type="match status" value="1"/>
</dbReference>
<evidence type="ECO:0000256" key="2">
    <source>
        <dbReference type="SAM" id="MobiDB-lite"/>
    </source>
</evidence>
<evidence type="ECO:0000313" key="6">
    <source>
        <dbReference type="Proteomes" id="UP001479436"/>
    </source>
</evidence>
<feature type="domain" description="Yeast cell wall synthesis Kre9/Knh1-like N-terminal" evidence="4">
    <location>
        <begin position="28"/>
        <end position="117"/>
    </location>
</feature>
<evidence type="ECO:0000256" key="1">
    <source>
        <dbReference type="ARBA" id="ARBA00022729"/>
    </source>
</evidence>
<dbReference type="Proteomes" id="UP001479436">
    <property type="component" value="Unassembled WGS sequence"/>
</dbReference>
<name>A0ABR2WC50_9FUNG</name>
<keyword evidence="6" id="KW-1185">Reference proteome</keyword>